<evidence type="ECO:0000313" key="3">
    <source>
        <dbReference type="EMBL" id="MCG4764141.1"/>
    </source>
</evidence>
<gene>
    <name evidence="3" type="ORF">L0N21_01185</name>
</gene>
<dbReference type="PROSITE" id="PS51831">
    <property type="entry name" value="HD"/>
    <property type="match status" value="1"/>
</dbReference>
<sequence>MNSGLCEHCLRVAYLVTDMTILLGMDEKATMDVQLAAIYHDIGKTQIPEQVLNKPGKLTPGEYFIMKLHAEIGYRMIQCHTSPETAQMVLYHHEDYDGGGYFGLQGNDIPYGARILRICDVYDALTSFRCYREPCSPEKALQYLKNNAGTKFDPKLTEVFARLKPN</sequence>
<dbReference type="Gene3D" id="1.10.3210.10">
    <property type="entry name" value="Hypothetical protein af1432"/>
    <property type="match status" value="1"/>
</dbReference>
<feature type="domain" description="HD" evidence="1">
    <location>
        <begin position="5"/>
        <end position="125"/>
    </location>
</feature>
<dbReference type="GeneID" id="79855264"/>
<evidence type="ECO:0000259" key="1">
    <source>
        <dbReference type="PROSITE" id="PS51831"/>
    </source>
</evidence>
<dbReference type="RefSeq" id="WP_119208467.1">
    <property type="nucleotide sequence ID" value="NZ_JAAITR010000011.1"/>
</dbReference>
<name>A0AAE3F0Z6_9FIRM</name>
<dbReference type="InterPro" id="IPR006675">
    <property type="entry name" value="HDIG_dom"/>
</dbReference>
<dbReference type="InterPro" id="IPR006674">
    <property type="entry name" value="HD_domain"/>
</dbReference>
<dbReference type="Pfam" id="PF13487">
    <property type="entry name" value="HD_5"/>
    <property type="match status" value="1"/>
</dbReference>
<dbReference type="PANTHER" id="PTHR43155">
    <property type="entry name" value="CYCLIC DI-GMP PHOSPHODIESTERASE PA4108-RELATED"/>
    <property type="match status" value="1"/>
</dbReference>
<dbReference type="SUPFAM" id="SSF109604">
    <property type="entry name" value="HD-domain/PDEase-like"/>
    <property type="match status" value="1"/>
</dbReference>
<dbReference type="AlphaFoldDB" id="A0AAE3F0Z6"/>
<organism evidence="3 4">
    <name type="scientific">Fusicatenibacter saccharivorans</name>
    <dbReference type="NCBI Taxonomy" id="1150298"/>
    <lineage>
        <taxon>Bacteria</taxon>
        <taxon>Bacillati</taxon>
        <taxon>Bacillota</taxon>
        <taxon>Clostridia</taxon>
        <taxon>Lachnospirales</taxon>
        <taxon>Lachnospiraceae</taxon>
        <taxon>Fusicatenibacter</taxon>
    </lineage>
</organism>
<dbReference type="PANTHER" id="PTHR43155:SF2">
    <property type="entry name" value="CYCLIC DI-GMP PHOSPHODIESTERASE PA4108"/>
    <property type="match status" value="1"/>
</dbReference>
<dbReference type="InterPro" id="IPR003607">
    <property type="entry name" value="HD/PDEase_dom"/>
</dbReference>
<protein>
    <submittedName>
        <fullName evidence="3">HD domain-containing protein</fullName>
    </submittedName>
</protein>
<accession>A0AAE3F0Z6</accession>
<dbReference type="CDD" id="cd00077">
    <property type="entry name" value="HDc"/>
    <property type="match status" value="1"/>
</dbReference>
<dbReference type="SMART" id="SM00471">
    <property type="entry name" value="HDc"/>
    <property type="match status" value="1"/>
</dbReference>
<dbReference type="Proteomes" id="UP001199915">
    <property type="component" value="Unassembled WGS sequence"/>
</dbReference>
<comment type="caution">
    <text evidence="3">The sequence shown here is derived from an EMBL/GenBank/DDBJ whole genome shotgun (WGS) entry which is preliminary data.</text>
</comment>
<dbReference type="NCBIfam" id="TIGR00277">
    <property type="entry name" value="HDIG"/>
    <property type="match status" value="1"/>
</dbReference>
<reference evidence="3" key="1">
    <citation type="submission" date="2022-01" db="EMBL/GenBank/DDBJ databases">
        <title>Collection of gut derived symbiotic bacterial strains cultured from healthy donors.</title>
        <authorList>
            <person name="Lin H."/>
            <person name="Kohout C."/>
            <person name="Waligurski E."/>
            <person name="Pamer E.G."/>
        </authorList>
    </citation>
    <scope>NUCLEOTIDE SEQUENCE</scope>
    <source>
        <strain evidence="3">DFI.5.49</strain>
    </source>
</reference>
<evidence type="ECO:0000259" key="2">
    <source>
        <dbReference type="PROSITE" id="PS51832"/>
    </source>
</evidence>
<proteinExistence type="predicted"/>
<dbReference type="EMBL" id="JAKNFS010000002">
    <property type="protein sequence ID" value="MCG4764141.1"/>
    <property type="molecule type" value="Genomic_DNA"/>
</dbReference>
<feature type="domain" description="HD-GYP" evidence="2">
    <location>
        <begin position="1"/>
        <end position="166"/>
    </location>
</feature>
<dbReference type="InterPro" id="IPR037522">
    <property type="entry name" value="HD_GYP_dom"/>
</dbReference>
<evidence type="ECO:0000313" key="4">
    <source>
        <dbReference type="Proteomes" id="UP001199915"/>
    </source>
</evidence>
<dbReference type="PROSITE" id="PS51832">
    <property type="entry name" value="HD_GYP"/>
    <property type="match status" value="1"/>
</dbReference>